<dbReference type="AlphaFoldDB" id="N1MIZ7"/>
<evidence type="ECO:0000256" key="1">
    <source>
        <dbReference type="SAM" id="MobiDB-lite"/>
    </source>
</evidence>
<dbReference type="EMBL" id="CAVK010000060">
    <property type="protein sequence ID" value="CCW16941.1"/>
    <property type="molecule type" value="Genomic_DNA"/>
</dbReference>
<dbReference type="SUPFAM" id="SSF47598">
    <property type="entry name" value="Ribbon-helix-helix"/>
    <property type="match status" value="1"/>
</dbReference>
<sequence>MSHNMRHFLSPDRPLREEAGMNNNDPQITLRLDHSLCDRIDRLAARSGLTRSAMIRHALRLFATEAESAGASQRRVARTIEYAQLALDVIIRDQYPDVREKLLAETDKRVEQYHAAR</sequence>
<accession>N1MIZ7</accession>
<dbReference type="Gene3D" id="1.10.1220.10">
    <property type="entry name" value="Met repressor-like"/>
    <property type="match status" value="1"/>
</dbReference>
<dbReference type="InterPro" id="IPR013321">
    <property type="entry name" value="Arc_rbn_hlx_hlx"/>
</dbReference>
<organism evidence="3 4">
    <name type="scientific">Sphingobium indicum BiD32</name>
    <dbReference type="NCBI Taxonomy" id="1301087"/>
    <lineage>
        <taxon>Bacteria</taxon>
        <taxon>Pseudomonadati</taxon>
        <taxon>Pseudomonadota</taxon>
        <taxon>Alphaproteobacteria</taxon>
        <taxon>Sphingomonadales</taxon>
        <taxon>Sphingomonadaceae</taxon>
        <taxon>Sphingobium</taxon>
    </lineage>
</organism>
<keyword evidence="4" id="KW-1185">Reference proteome</keyword>
<dbReference type="GO" id="GO:0006355">
    <property type="term" value="P:regulation of DNA-templated transcription"/>
    <property type="evidence" value="ECO:0007669"/>
    <property type="project" value="InterPro"/>
</dbReference>
<evidence type="ECO:0000313" key="3">
    <source>
        <dbReference type="EMBL" id="CCW16941.1"/>
    </source>
</evidence>
<proteinExistence type="predicted"/>
<reference evidence="3 4" key="1">
    <citation type="submission" date="2013-03" db="EMBL/GenBank/DDBJ databases">
        <authorList>
            <person name="Le V."/>
        </authorList>
    </citation>
    <scope>NUCLEOTIDE SEQUENCE [LARGE SCALE GENOMIC DNA]</scope>
    <source>
        <strain evidence="3 4">BiD32</strain>
    </source>
</reference>
<feature type="domain" description="Ribbon-helix-helix protein CopG" evidence="2">
    <location>
        <begin position="28"/>
        <end position="64"/>
    </location>
</feature>
<evidence type="ECO:0000259" key="2">
    <source>
        <dbReference type="Pfam" id="PF01402"/>
    </source>
</evidence>
<name>N1MIZ7_9SPHN</name>
<comment type="caution">
    <text evidence="3">The sequence shown here is derived from an EMBL/GenBank/DDBJ whole genome shotgun (WGS) entry which is preliminary data.</text>
</comment>
<dbReference type="Pfam" id="PF01402">
    <property type="entry name" value="RHH_1"/>
    <property type="match status" value="1"/>
</dbReference>
<protein>
    <recommendedName>
        <fullName evidence="2">Ribbon-helix-helix protein CopG domain-containing protein</fullName>
    </recommendedName>
</protein>
<feature type="compositionally biased region" description="Basic and acidic residues" evidence="1">
    <location>
        <begin position="9"/>
        <end position="19"/>
    </location>
</feature>
<evidence type="ECO:0000313" key="4">
    <source>
        <dbReference type="Proteomes" id="UP000013201"/>
    </source>
</evidence>
<gene>
    <name evidence="3" type="ORF">EBBID32_12800</name>
</gene>
<feature type="region of interest" description="Disordered" evidence="1">
    <location>
        <begin position="1"/>
        <end position="26"/>
    </location>
</feature>
<dbReference type="Proteomes" id="UP000013201">
    <property type="component" value="Unassembled WGS sequence"/>
</dbReference>
<dbReference type="InterPro" id="IPR002145">
    <property type="entry name" value="CopG"/>
</dbReference>
<dbReference type="InterPro" id="IPR010985">
    <property type="entry name" value="Ribbon_hlx_hlx"/>
</dbReference>
<reference evidence="4" key="2">
    <citation type="submission" date="2013-04" db="EMBL/GenBank/DDBJ databases">
        <title>Bisphenol A degrading Sphingobium sp. strain BiD32.</title>
        <authorList>
            <person name="Nielsen J.L."/>
            <person name="Zhou N.A."/>
            <person name="Kjeldal H."/>
        </authorList>
    </citation>
    <scope>NUCLEOTIDE SEQUENCE [LARGE SCALE GENOMIC DNA]</scope>
    <source>
        <strain evidence="4">BiD32</strain>
    </source>
</reference>
<dbReference type="CDD" id="cd21631">
    <property type="entry name" value="RHH_CopG_NikR-like"/>
    <property type="match status" value="1"/>
</dbReference>